<dbReference type="RefSeq" id="WP_261934943.1">
    <property type="nucleotide sequence ID" value="NZ_AP018817.1"/>
</dbReference>
<dbReference type="EMBL" id="AP018817">
    <property type="protein sequence ID" value="BBF70682.1"/>
    <property type="molecule type" value="Genomic_DNA"/>
</dbReference>
<sequence length="51" mass="5573">MASEKHAPNDRDLKPSSARKDDKNEKKKKDDMDKGDNGNPLAPPVNVEPGS</sequence>
<proteinExistence type="predicted"/>
<protein>
    <submittedName>
        <fullName evidence="2">Uncharacterized protein</fullName>
    </submittedName>
</protein>
<reference evidence="2" key="1">
    <citation type="submission" date="2018-07" db="EMBL/GenBank/DDBJ databases">
        <title>Complete genome sequence of Sphingomonas bisphenolicum strain AO1, a bisphenol A degradative bacterium isolated from Japanese farm field.</title>
        <authorList>
            <person name="Murakami M."/>
            <person name="Koh M."/>
            <person name="Koba S."/>
            <person name="Matsumura Y."/>
        </authorList>
    </citation>
    <scope>NUCLEOTIDE SEQUENCE</scope>
    <source>
        <strain evidence="2">AO1</strain>
    </source>
</reference>
<organism evidence="2 3">
    <name type="scientific">Sphingomonas bisphenolicum</name>
    <dbReference type="NCBI Taxonomy" id="296544"/>
    <lineage>
        <taxon>Bacteria</taxon>
        <taxon>Pseudomonadati</taxon>
        <taxon>Pseudomonadota</taxon>
        <taxon>Alphaproteobacteria</taxon>
        <taxon>Sphingomonadales</taxon>
        <taxon>Sphingomonadaceae</taxon>
        <taxon>Sphingomonas</taxon>
    </lineage>
</organism>
<accession>A0ABM7G7C5</accession>
<evidence type="ECO:0000256" key="1">
    <source>
        <dbReference type="SAM" id="MobiDB-lite"/>
    </source>
</evidence>
<gene>
    <name evidence="2" type="ORF">SBA_ch1_28820</name>
</gene>
<evidence type="ECO:0000313" key="3">
    <source>
        <dbReference type="Proteomes" id="UP001059971"/>
    </source>
</evidence>
<evidence type="ECO:0000313" key="2">
    <source>
        <dbReference type="EMBL" id="BBF70682.1"/>
    </source>
</evidence>
<feature type="region of interest" description="Disordered" evidence="1">
    <location>
        <begin position="1"/>
        <end position="51"/>
    </location>
</feature>
<name>A0ABM7G7C5_9SPHN</name>
<feature type="compositionally biased region" description="Basic and acidic residues" evidence="1">
    <location>
        <begin position="1"/>
        <end position="36"/>
    </location>
</feature>
<dbReference type="Proteomes" id="UP001059971">
    <property type="component" value="Chromosome 1"/>
</dbReference>
<keyword evidence="3" id="KW-1185">Reference proteome</keyword>